<organism evidence="1 2">
    <name type="scientific">Desulfonema magnum</name>
    <dbReference type="NCBI Taxonomy" id="45655"/>
    <lineage>
        <taxon>Bacteria</taxon>
        <taxon>Pseudomonadati</taxon>
        <taxon>Thermodesulfobacteriota</taxon>
        <taxon>Desulfobacteria</taxon>
        <taxon>Desulfobacterales</taxon>
        <taxon>Desulfococcaceae</taxon>
        <taxon>Desulfonema</taxon>
    </lineage>
</organism>
<reference evidence="1" key="1">
    <citation type="journal article" date="2021" name="Microb. Physiol.">
        <title>Proteogenomic Insights into the Physiology of Marine, Sulfate-Reducing, Filamentous Desulfonema limicola and Desulfonema magnum.</title>
        <authorList>
            <person name="Schnaars V."/>
            <person name="Wohlbrand L."/>
            <person name="Scheve S."/>
            <person name="Hinrichs C."/>
            <person name="Reinhardt R."/>
            <person name="Rabus R."/>
        </authorList>
    </citation>
    <scope>NUCLEOTIDE SEQUENCE</scope>
    <source>
        <strain evidence="1">4be13</strain>
    </source>
</reference>
<sequence length="42" mass="4684">MKGDVKKKIEWDSSFRAGNAPQGRHICSIVRGPANLPYKKSL</sequence>
<evidence type="ECO:0000313" key="2">
    <source>
        <dbReference type="Proteomes" id="UP000663722"/>
    </source>
</evidence>
<keyword evidence="2" id="KW-1185">Reference proteome</keyword>
<proteinExistence type="predicted"/>
<dbReference type="EMBL" id="CP061800">
    <property type="protein sequence ID" value="QTA86264.1"/>
    <property type="molecule type" value="Genomic_DNA"/>
</dbReference>
<dbReference type="Proteomes" id="UP000663722">
    <property type="component" value="Chromosome"/>
</dbReference>
<evidence type="ECO:0000313" key="1">
    <source>
        <dbReference type="EMBL" id="QTA86264.1"/>
    </source>
</evidence>
<dbReference type="KEGG" id="dmm:dnm_022850"/>
<dbReference type="AlphaFoldDB" id="A0A975GM31"/>
<name>A0A975GM31_9BACT</name>
<protein>
    <submittedName>
        <fullName evidence="1">Uncharacterized protein</fullName>
    </submittedName>
</protein>
<gene>
    <name evidence="1" type="ORF">dnm_022850</name>
</gene>
<accession>A0A975GM31</accession>